<dbReference type="InterPro" id="IPR051398">
    <property type="entry name" value="Polysacch_Deacetylase"/>
</dbReference>
<sequence>MQSILKHILEYTLFAVRSISAPFLGIKEVSILCYHQIDNLNREISIRSEIFKEQMQYLKNKGYHFATLDEIVAYVKREKDLPRKTVAVTFDDGYQSVYEHAFPILKRYDIPTTIFLVDDFEGSKERRGTNADGLNKKDIDTMLASGLVQIGDHSRTHLMLDEISGEELLGELCGKKQKYSYFAYPGGHHSNDVRTAVREAGFQAAFGIGQGLVYPGDDIFRLRRNVITGTMSKIDFKTRVTKTIDWYMFIVRLFK</sequence>
<dbReference type="InterPro" id="IPR011330">
    <property type="entry name" value="Glyco_hydro/deAcase_b/a-brl"/>
</dbReference>
<comment type="caution">
    <text evidence="4">The sequence shown here is derived from an EMBL/GenBank/DDBJ whole genome shotgun (WGS) entry which is preliminary data.</text>
</comment>
<evidence type="ECO:0000313" key="5">
    <source>
        <dbReference type="Proteomes" id="UP000176997"/>
    </source>
</evidence>
<comment type="subcellular location">
    <subcellularLocation>
        <location evidence="1">Secreted</location>
    </subcellularLocation>
</comment>
<accession>A0A1G2SAI3</accession>
<dbReference type="EMBL" id="MHUS01000004">
    <property type="protein sequence ID" value="OHA82040.1"/>
    <property type="molecule type" value="Genomic_DNA"/>
</dbReference>
<evidence type="ECO:0000313" key="4">
    <source>
        <dbReference type="EMBL" id="OHA82040.1"/>
    </source>
</evidence>
<dbReference type="GO" id="GO:0005576">
    <property type="term" value="C:extracellular region"/>
    <property type="evidence" value="ECO:0007669"/>
    <property type="project" value="UniProtKB-SubCell"/>
</dbReference>
<proteinExistence type="predicted"/>
<evidence type="ECO:0000256" key="2">
    <source>
        <dbReference type="ARBA" id="ARBA00022729"/>
    </source>
</evidence>
<name>A0A1G2SAI3_9BACT</name>
<dbReference type="Pfam" id="PF01522">
    <property type="entry name" value="Polysacc_deac_1"/>
    <property type="match status" value="1"/>
</dbReference>
<dbReference type="PANTHER" id="PTHR34216">
    <property type="match status" value="1"/>
</dbReference>
<dbReference type="SUPFAM" id="SSF88713">
    <property type="entry name" value="Glycoside hydrolase/deacetylase"/>
    <property type="match status" value="1"/>
</dbReference>
<keyword evidence="2" id="KW-0732">Signal</keyword>
<gene>
    <name evidence="4" type="ORF">A2675_00220</name>
</gene>
<dbReference type="Proteomes" id="UP000176997">
    <property type="component" value="Unassembled WGS sequence"/>
</dbReference>
<organism evidence="4 5">
    <name type="scientific">Candidatus Yonathbacteria bacterium RIFCSPHIGHO2_01_FULL_51_10</name>
    <dbReference type="NCBI Taxonomy" id="1802723"/>
    <lineage>
        <taxon>Bacteria</taxon>
        <taxon>Candidatus Yonathiibacteriota</taxon>
    </lineage>
</organism>
<dbReference type="STRING" id="1802723.A2675_00220"/>
<evidence type="ECO:0000256" key="1">
    <source>
        <dbReference type="ARBA" id="ARBA00004613"/>
    </source>
</evidence>
<dbReference type="GO" id="GO:0005975">
    <property type="term" value="P:carbohydrate metabolic process"/>
    <property type="evidence" value="ECO:0007669"/>
    <property type="project" value="InterPro"/>
</dbReference>
<reference evidence="4 5" key="1">
    <citation type="journal article" date="2016" name="Nat. Commun.">
        <title>Thousands of microbial genomes shed light on interconnected biogeochemical processes in an aquifer system.</title>
        <authorList>
            <person name="Anantharaman K."/>
            <person name="Brown C.T."/>
            <person name="Hug L.A."/>
            <person name="Sharon I."/>
            <person name="Castelle C.J."/>
            <person name="Probst A.J."/>
            <person name="Thomas B.C."/>
            <person name="Singh A."/>
            <person name="Wilkins M.J."/>
            <person name="Karaoz U."/>
            <person name="Brodie E.L."/>
            <person name="Williams K.H."/>
            <person name="Hubbard S.S."/>
            <person name="Banfield J.F."/>
        </authorList>
    </citation>
    <scope>NUCLEOTIDE SEQUENCE [LARGE SCALE GENOMIC DNA]</scope>
</reference>
<feature type="domain" description="NodB homology" evidence="3">
    <location>
        <begin position="84"/>
        <end position="255"/>
    </location>
</feature>
<protein>
    <recommendedName>
        <fullName evidence="3">NodB homology domain-containing protein</fullName>
    </recommendedName>
</protein>
<dbReference type="PANTHER" id="PTHR34216:SF3">
    <property type="entry name" value="POLY-BETA-1,6-N-ACETYL-D-GLUCOSAMINE N-DEACETYLASE"/>
    <property type="match status" value="1"/>
</dbReference>
<dbReference type="Gene3D" id="3.20.20.370">
    <property type="entry name" value="Glycoside hydrolase/deacetylase"/>
    <property type="match status" value="1"/>
</dbReference>
<dbReference type="CDD" id="cd10918">
    <property type="entry name" value="CE4_NodB_like_5s_6s"/>
    <property type="match status" value="1"/>
</dbReference>
<dbReference type="GO" id="GO:0016810">
    <property type="term" value="F:hydrolase activity, acting on carbon-nitrogen (but not peptide) bonds"/>
    <property type="evidence" value="ECO:0007669"/>
    <property type="project" value="InterPro"/>
</dbReference>
<dbReference type="PROSITE" id="PS51677">
    <property type="entry name" value="NODB"/>
    <property type="match status" value="1"/>
</dbReference>
<dbReference type="AlphaFoldDB" id="A0A1G2SAI3"/>
<evidence type="ECO:0000259" key="3">
    <source>
        <dbReference type="PROSITE" id="PS51677"/>
    </source>
</evidence>
<dbReference type="InterPro" id="IPR002509">
    <property type="entry name" value="NODB_dom"/>
</dbReference>